<protein>
    <recommendedName>
        <fullName evidence="9">SHSP domain-containing protein</fullName>
    </recommendedName>
</protein>
<evidence type="ECO:0000256" key="7">
    <source>
        <dbReference type="RuleBase" id="RU003616"/>
    </source>
</evidence>
<evidence type="ECO:0000313" key="11">
    <source>
        <dbReference type="Proteomes" id="UP001519460"/>
    </source>
</evidence>
<evidence type="ECO:0000256" key="5">
    <source>
        <dbReference type="PIRSR" id="PIRSR036514-1"/>
    </source>
</evidence>
<evidence type="ECO:0000256" key="1">
    <source>
        <dbReference type="ARBA" id="ARBA00022613"/>
    </source>
</evidence>
<feature type="domain" description="SHSP" evidence="9">
    <location>
        <begin position="91"/>
        <end position="199"/>
    </location>
</feature>
<dbReference type="PIRSF" id="PIRSF036514">
    <property type="entry name" value="Sm_HSP_B1"/>
    <property type="match status" value="1"/>
</dbReference>
<dbReference type="GO" id="GO:0005212">
    <property type="term" value="F:structural constituent of eye lens"/>
    <property type="evidence" value="ECO:0007669"/>
    <property type="project" value="UniProtKB-KW"/>
</dbReference>
<dbReference type="InterPro" id="IPR055269">
    <property type="entry name" value="Alpha-crystallin/HSP_16"/>
</dbReference>
<dbReference type="GO" id="GO:0005737">
    <property type="term" value="C:cytoplasm"/>
    <property type="evidence" value="ECO:0007669"/>
    <property type="project" value="UniProtKB-ARBA"/>
</dbReference>
<dbReference type="InterPro" id="IPR003090">
    <property type="entry name" value="Alpha-crystallin_N"/>
</dbReference>
<keyword evidence="1" id="KW-0273">Eye lens protein</keyword>
<keyword evidence="11" id="KW-1185">Reference proteome</keyword>
<feature type="region of interest" description="Disordered" evidence="8">
    <location>
        <begin position="182"/>
        <end position="202"/>
    </location>
</feature>
<evidence type="ECO:0000256" key="4">
    <source>
        <dbReference type="PIRNR" id="PIRNR036514"/>
    </source>
</evidence>
<dbReference type="SUPFAM" id="SSF49764">
    <property type="entry name" value="HSP20-like chaperones"/>
    <property type="match status" value="1"/>
</dbReference>
<dbReference type="PANTHER" id="PTHR45640">
    <property type="entry name" value="HEAT SHOCK PROTEIN HSP-12.2-RELATED"/>
    <property type="match status" value="1"/>
</dbReference>
<keyword evidence="3 5" id="KW-0862">Zinc</keyword>
<feature type="binding site" evidence="5">
    <location>
        <position position="145"/>
    </location>
    <ligand>
        <name>Zn(2+)</name>
        <dbReference type="ChEBI" id="CHEBI:29105"/>
        <label>1</label>
    </ligand>
</feature>
<dbReference type="PANTHER" id="PTHR45640:SF26">
    <property type="entry name" value="RE23625P"/>
    <property type="match status" value="1"/>
</dbReference>
<evidence type="ECO:0000259" key="9">
    <source>
        <dbReference type="PROSITE" id="PS01031"/>
    </source>
</evidence>
<feature type="compositionally biased region" description="Basic and acidic residues" evidence="8">
    <location>
        <begin position="184"/>
        <end position="193"/>
    </location>
</feature>
<comment type="similarity">
    <text evidence="4 6 7">Belongs to the small heat shock protein (HSP20) family.</text>
</comment>
<dbReference type="InterPro" id="IPR008978">
    <property type="entry name" value="HSP20-like_chaperone"/>
</dbReference>
<organism evidence="10 11">
    <name type="scientific">Batillaria attramentaria</name>
    <dbReference type="NCBI Taxonomy" id="370345"/>
    <lineage>
        <taxon>Eukaryota</taxon>
        <taxon>Metazoa</taxon>
        <taxon>Spiralia</taxon>
        <taxon>Lophotrochozoa</taxon>
        <taxon>Mollusca</taxon>
        <taxon>Gastropoda</taxon>
        <taxon>Caenogastropoda</taxon>
        <taxon>Sorbeoconcha</taxon>
        <taxon>Cerithioidea</taxon>
        <taxon>Batillariidae</taxon>
        <taxon>Batillaria</taxon>
    </lineage>
</organism>
<dbReference type="AlphaFoldDB" id="A0ABD0KYA1"/>
<evidence type="ECO:0000256" key="6">
    <source>
        <dbReference type="PROSITE-ProRule" id="PRU00285"/>
    </source>
</evidence>
<proteinExistence type="inferred from homology"/>
<comment type="caution">
    <text evidence="10">The sequence shown here is derived from an EMBL/GenBank/DDBJ whole genome shotgun (WGS) entry which is preliminary data.</text>
</comment>
<dbReference type="PROSITE" id="PS01031">
    <property type="entry name" value="SHSP"/>
    <property type="match status" value="1"/>
</dbReference>
<name>A0ABD0KYA1_9CAEN</name>
<keyword evidence="2 5" id="KW-0479">Metal-binding</keyword>
<gene>
    <name evidence="10" type="ORF">BaRGS_00016739</name>
</gene>
<evidence type="ECO:0000256" key="2">
    <source>
        <dbReference type="ARBA" id="ARBA00022723"/>
    </source>
</evidence>
<dbReference type="CDD" id="cd06526">
    <property type="entry name" value="metazoan_ACD"/>
    <property type="match status" value="1"/>
</dbReference>
<evidence type="ECO:0000256" key="3">
    <source>
        <dbReference type="ARBA" id="ARBA00022833"/>
    </source>
</evidence>
<reference evidence="10 11" key="1">
    <citation type="journal article" date="2023" name="Sci. Data">
        <title>Genome assembly of the Korean intertidal mud-creeper Batillaria attramentaria.</title>
        <authorList>
            <person name="Patra A.K."/>
            <person name="Ho P.T."/>
            <person name="Jun S."/>
            <person name="Lee S.J."/>
            <person name="Kim Y."/>
            <person name="Won Y.J."/>
        </authorList>
    </citation>
    <scope>NUCLEOTIDE SEQUENCE [LARGE SCALE GENOMIC DNA]</scope>
    <source>
        <strain evidence="10">Wonlab-2016</strain>
    </source>
</reference>
<dbReference type="GO" id="GO:0046872">
    <property type="term" value="F:metal ion binding"/>
    <property type="evidence" value="ECO:0007669"/>
    <property type="project" value="UniProtKB-KW"/>
</dbReference>
<dbReference type="InterPro" id="IPR001436">
    <property type="entry name" value="Alpha-crystallin/sHSP_animal"/>
</dbReference>
<dbReference type="Pfam" id="PF00525">
    <property type="entry name" value="Crystallin"/>
    <property type="match status" value="1"/>
</dbReference>
<accession>A0ABD0KYA1</accession>
<sequence length="202" mass="22713">MALRPFLRGIWDDPWEGMLMPSRLFDQQFGNVLSDGDFMVPAAYAAQLYPGYQSRTRLPQQSGKSERGQCPDQCPAARLTGSVTRADLDGNLLAQRGIKSVVVNSDSEFRISLDVQHFKPEEINIKTKDNRIIINAKHEERPDEHGFIMREFTRQYVLPKDVDPNTVTSALSRDGVLTVKAPKKALEAPKERPIPITHEPSA</sequence>
<feature type="binding site" evidence="5">
    <location>
        <position position="140"/>
    </location>
    <ligand>
        <name>Zn(2+)</name>
        <dbReference type="ChEBI" id="CHEBI:29105"/>
        <label>1</label>
    </ligand>
</feature>
<dbReference type="InterPro" id="IPR002068">
    <property type="entry name" value="A-crystallin/Hsp20_dom"/>
</dbReference>
<dbReference type="EMBL" id="JACVVK020000107">
    <property type="protein sequence ID" value="KAK7492075.1"/>
    <property type="molecule type" value="Genomic_DNA"/>
</dbReference>
<feature type="binding site" evidence="5">
    <location>
        <position position="138"/>
    </location>
    <ligand>
        <name>Zn(2+)</name>
        <dbReference type="ChEBI" id="CHEBI:29105"/>
        <label>1</label>
    </ligand>
</feature>
<evidence type="ECO:0000313" key="10">
    <source>
        <dbReference type="EMBL" id="KAK7492075.1"/>
    </source>
</evidence>
<dbReference type="Proteomes" id="UP001519460">
    <property type="component" value="Unassembled WGS sequence"/>
</dbReference>
<dbReference type="Pfam" id="PF00011">
    <property type="entry name" value="HSP20"/>
    <property type="match status" value="1"/>
</dbReference>
<dbReference type="Gene3D" id="2.60.40.790">
    <property type="match status" value="1"/>
</dbReference>
<evidence type="ECO:0000256" key="8">
    <source>
        <dbReference type="SAM" id="MobiDB-lite"/>
    </source>
</evidence>